<dbReference type="OrthoDB" id="10182at2157"/>
<organism evidence="3 4">
    <name type="scientific">Natrarchaeobius chitinivorans</name>
    <dbReference type="NCBI Taxonomy" id="1679083"/>
    <lineage>
        <taxon>Archaea</taxon>
        <taxon>Methanobacteriati</taxon>
        <taxon>Methanobacteriota</taxon>
        <taxon>Stenosarchaea group</taxon>
        <taxon>Halobacteria</taxon>
        <taxon>Halobacteriales</taxon>
        <taxon>Natrialbaceae</taxon>
        <taxon>Natrarchaeobius</taxon>
    </lineage>
</organism>
<evidence type="ECO:0000259" key="2">
    <source>
        <dbReference type="SMART" id="SM00014"/>
    </source>
</evidence>
<accession>A0A3N6M4L0</accession>
<evidence type="ECO:0000256" key="1">
    <source>
        <dbReference type="SAM" id="Phobius"/>
    </source>
</evidence>
<feature type="transmembrane region" description="Helical" evidence="1">
    <location>
        <begin position="203"/>
        <end position="219"/>
    </location>
</feature>
<dbReference type="SUPFAM" id="SSF48317">
    <property type="entry name" value="Acid phosphatase/Vanadium-dependent haloperoxidase"/>
    <property type="match status" value="1"/>
</dbReference>
<dbReference type="Pfam" id="PF01569">
    <property type="entry name" value="PAP2"/>
    <property type="match status" value="1"/>
</dbReference>
<feature type="transmembrane region" description="Helical" evidence="1">
    <location>
        <begin position="104"/>
        <end position="122"/>
    </location>
</feature>
<evidence type="ECO:0000313" key="4">
    <source>
        <dbReference type="Proteomes" id="UP000281431"/>
    </source>
</evidence>
<evidence type="ECO:0000313" key="3">
    <source>
        <dbReference type="EMBL" id="RQG96947.1"/>
    </source>
</evidence>
<keyword evidence="1" id="KW-0812">Transmembrane</keyword>
<dbReference type="InterPro" id="IPR000326">
    <property type="entry name" value="PAP2/HPO"/>
</dbReference>
<dbReference type="Proteomes" id="UP000281431">
    <property type="component" value="Unassembled WGS sequence"/>
</dbReference>
<dbReference type="Gene3D" id="1.20.144.10">
    <property type="entry name" value="Phosphatidic acid phosphatase type 2/haloperoxidase"/>
    <property type="match status" value="1"/>
</dbReference>
<name>A0A3N6M4L0_NATCH</name>
<protein>
    <submittedName>
        <fullName evidence="3">Phosphatase PAP2 family protein</fullName>
    </submittedName>
</protein>
<dbReference type="PANTHER" id="PTHR14969:SF13">
    <property type="entry name" value="AT30094P"/>
    <property type="match status" value="1"/>
</dbReference>
<dbReference type="InterPro" id="IPR036938">
    <property type="entry name" value="PAP2/HPO_sf"/>
</dbReference>
<keyword evidence="1" id="KW-0472">Membrane</keyword>
<comment type="caution">
    <text evidence="3">The sequence shown here is derived from an EMBL/GenBank/DDBJ whole genome shotgun (WGS) entry which is preliminary data.</text>
</comment>
<feature type="transmembrane region" description="Helical" evidence="1">
    <location>
        <begin position="181"/>
        <end position="197"/>
    </location>
</feature>
<dbReference type="SMART" id="SM00014">
    <property type="entry name" value="acidPPc"/>
    <property type="match status" value="1"/>
</dbReference>
<keyword evidence="4" id="KW-1185">Reference proteome</keyword>
<proteinExistence type="predicted"/>
<dbReference type="AlphaFoldDB" id="A0A3N6M4L0"/>
<feature type="transmembrane region" description="Helical" evidence="1">
    <location>
        <begin position="33"/>
        <end position="51"/>
    </location>
</feature>
<keyword evidence="1" id="KW-1133">Transmembrane helix</keyword>
<dbReference type="EMBL" id="REFZ01000021">
    <property type="protein sequence ID" value="RQG96947.1"/>
    <property type="molecule type" value="Genomic_DNA"/>
</dbReference>
<feature type="transmembrane region" description="Helical" evidence="1">
    <location>
        <begin position="63"/>
        <end position="84"/>
    </location>
</feature>
<feature type="transmembrane region" description="Helical" evidence="1">
    <location>
        <begin position="152"/>
        <end position="169"/>
    </location>
</feature>
<sequence>MDRDVGVTELIRSNLPEWTVPLFEVAASFGDELLAVGVLGLVAAVGVVRSSRRGSDRILEHRTASLLAIVLGGLALTLVLKTAFGFSRPPAELQAIPRESGGFPSGHTMAATILWLSLARWSDRGNPRARLVVASALIGLVGFSRLALGVHYLVDVVASVGFGVAYLLLAESFAGADPARAFGLAVALGVAAVLVTGGATDGWLAFAGCVGGATAWWTISRPTVRRAWATATR</sequence>
<feature type="transmembrane region" description="Helical" evidence="1">
    <location>
        <begin position="129"/>
        <end position="146"/>
    </location>
</feature>
<dbReference type="PANTHER" id="PTHR14969">
    <property type="entry name" value="SPHINGOSINE-1-PHOSPHATE PHOSPHOHYDROLASE"/>
    <property type="match status" value="1"/>
</dbReference>
<gene>
    <name evidence="3" type="ORF">EA472_19790</name>
</gene>
<reference evidence="3 4" key="1">
    <citation type="submission" date="2018-10" db="EMBL/GenBank/DDBJ databases">
        <title>Natrarchaeobius chitinivorans gen. nov., sp. nov., and Natrarchaeobius haloalkaliphilus sp. nov., alkaliphilic, chitin-utilizing haloarchaea from hypersaline alkaline lakes.</title>
        <authorList>
            <person name="Sorokin D.Y."/>
            <person name="Elcheninov A.G."/>
            <person name="Kostrikina N.A."/>
            <person name="Bale N.J."/>
            <person name="Sinninghe Damste J.S."/>
            <person name="Khijniak T.V."/>
            <person name="Kublanov I.V."/>
            <person name="Toshchakov S.V."/>
        </authorList>
    </citation>
    <scope>NUCLEOTIDE SEQUENCE [LARGE SCALE GENOMIC DNA]</scope>
    <source>
        <strain evidence="3 4">AArcht7</strain>
    </source>
</reference>
<feature type="domain" description="Phosphatidic acid phosphatase type 2/haloperoxidase" evidence="2">
    <location>
        <begin position="64"/>
        <end position="171"/>
    </location>
</feature>